<feature type="coiled-coil region" evidence="1">
    <location>
        <begin position="340"/>
        <end position="367"/>
    </location>
</feature>
<feature type="domain" description="UBX" evidence="3">
    <location>
        <begin position="376"/>
        <end position="450"/>
    </location>
</feature>
<dbReference type="SUPFAM" id="SSF54236">
    <property type="entry name" value="Ubiquitin-like"/>
    <property type="match status" value="2"/>
</dbReference>
<feature type="compositionally biased region" description="Low complexity" evidence="2">
    <location>
        <begin position="277"/>
        <end position="299"/>
    </location>
</feature>
<dbReference type="PANTHER" id="PTHR46467:SF1">
    <property type="entry name" value="TETHER CONTAINING UBX DOMAIN FOR GLUT4"/>
    <property type="match status" value="1"/>
</dbReference>
<dbReference type="OrthoDB" id="440781at2759"/>
<feature type="compositionally biased region" description="Low complexity" evidence="2">
    <location>
        <begin position="519"/>
        <end position="529"/>
    </location>
</feature>
<dbReference type="InterPro" id="IPR001012">
    <property type="entry name" value="UBX_dom"/>
</dbReference>
<dbReference type="InterPro" id="IPR029071">
    <property type="entry name" value="Ubiquitin-like_domsf"/>
</dbReference>
<name>A0A1Y1ZMZ6_9PLEO</name>
<dbReference type="InterPro" id="IPR059238">
    <property type="entry name" value="UBX1_UBXN9"/>
</dbReference>
<dbReference type="Gene3D" id="3.10.20.90">
    <property type="entry name" value="Phosphatidylinositol 3-kinase Catalytic Subunit, Chain A, domain 1"/>
    <property type="match status" value="1"/>
</dbReference>
<dbReference type="AlphaFoldDB" id="A0A1Y1ZMZ6"/>
<dbReference type="PANTHER" id="PTHR46467">
    <property type="entry name" value="TETHER CONTAINING UBX DOMAIN FOR GLUT4"/>
    <property type="match status" value="1"/>
</dbReference>
<evidence type="ECO:0000256" key="1">
    <source>
        <dbReference type="SAM" id="Coils"/>
    </source>
</evidence>
<evidence type="ECO:0000256" key="2">
    <source>
        <dbReference type="SAM" id="MobiDB-lite"/>
    </source>
</evidence>
<dbReference type="CDD" id="cd17075">
    <property type="entry name" value="UBX1_UBXN9"/>
    <property type="match status" value="1"/>
</dbReference>
<evidence type="ECO:0000313" key="4">
    <source>
        <dbReference type="EMBL" id="ORY11195.1"/>
    </source>
</evidence>
<dbReference type="GO" id="GO:0005634">
    <property type="term" value="C:nucleus"/>
    <property type="evidence" value="ECO:0007669"/>
    <property type="project" value="TreeGrafter"/>
</dbReference>
<protein>
    <submittedName>
        <fullName evidence="4">GLUT4 regulating protein TUG-domain-containing protein</fullName>
    </submittedName>
</protein>
<feature type="region of interest" description="Disordered" evidence="2">
    <location>
        <begin position="206"/>
        <end position="299"/>
    </location>
</feature>
<reference evidence="4 5" key="1">
    <citation type="submission" date="2016-07" db="EMBL/GenBank/DDBJ databases">
        <title>Pervasive Adenine N6-methylation of Active Genes in Fungi.</title>
        <authorList>
            <consortium name="DOE Joint Genome Institute"/>
            <person name="Mondo S.J."/>
            <person name="Dannebaum R.O."/>
            <person name="Kuo R.C."/>
            <person name="Labutti K."/>
            <person name="Haridas S."/>
            <person name="Kuo A."/>
            <person name="Salamov A."/>
            <person name="Ahrendt S.R."/>
            <person name="Lipzen A."/>
            <person name="Sullivan W."/>
            <person name="Andreopoulos W.B."/>
            <person name="Clum A."/>
            <person name="Lindquist E."/>
            <person name="Daum C."/>
            <person name="Ramamoorthy G.K."/>
            <person name="Gryganskyi A."/>
            <person name="Culley D."/>
            <person name="Magnuson J.K."/>
            <person name="James T.Y."/>
            <person name="O'Malley M.A."/>
            <person name="Stajich J.E."/>
            <person name="Spatafora J.W."/>
            <person name="Visel A."/>
            <person name="Grigoriev I.V."/>
        </authorList>
    </citation>
    <scope>NUCLEOTIDE SEQUENCE [LARGE SCALE GENOMIC DNA]</scope>
    <source>
        <strain evidence="4 5">CBS 115471</strain>
    </source>
</reference>
<dbReference type="CDD" id="cd01767">
    <property type="entry name" value="UBX"/>
    <property type="match status" value="1"/>
</dbReference>
<dbReference type="Pfam" id="PF00789">
    <property type="entry name" value="UBX"/>
    <property type="match status" value="1"/>
</dbReference>
<dbReference type="CDD" id="cd16105">
    <property type="entry name" value="Ubl_ASPSCR1_like"/>
    <property type="match status" value="1"/>
</dbReference>
<proteinExistence type="predicted"/>
<keyword evidence="5" id="KW-1185">Reference proteome</keyword>
<dbReference type="Pfam" id="PF11470">
    <property type="entry name" value="TUG-UBL1"/>
    <property type="match status" value="1"/>
</dbReference>
<dbReference type="STRING" id="1231657.A0A1Y1ZMZ6"/>
<dbReference type="EMBL" id="MCFA01000063">
    <property type="protein sequence ID" value="ORY11195.1"/>
    <property type="molecule type" value="Genomic_DNA"/>
</dbReference>
<dbReference type="PROSITE" id="PS50033">
    <property type="entry name" value="UBX"/>
    <property type="match status" value="1"/>
</dbReference>
<feature type="compositionally biased region" description="Polar residues" evidence="2">
    <location>
        <begin position="486"/>
        <end position="496"/>
    </location>
</feature>
<evidence type="ECO:0000313" key="5">
    <source>
        <dbReference type="Proteomes" id="UP000193144"/>
    </source>
</evidence>
<dbReference type="GO" id="GO:0012506">
    <property type="term" value="C:vesicle membrane"/>
    <property type="evidence" value="ECO:0007669"/>
    <property type="project" value="TreeGrafter"/>
</dbReference>
<keyword evidence="1" id="KW-0175">Coiled coil</keyword>
<organism evidence="4 5">
    <name type="scientific">Clohesyomyces aquaticus</name>
    <dbReference type="NCBI Taxonomy" id="1231657"/>
    <lineage>
        <taxon>Eukaryota</taxon>
        <taxon>Fungi</taxon>
        <taxon>Dikarya</taxon>
        <taxon>Ascomycota</taxon>
        <taxon>Pezizomycotina</taxon>
        <taxon>Dothideomycetes</taxon>
        <taxon>Pleosporomycetidae</taxon>
        <taxon>Pleosporales</taxon>
        <taxon>Lindgomycetaceae</taxon>
        <taxon>Clohesyomyces</taxon>
    </lineage>
</organism>
<dbReference type="InterPro" id="IPR021569">
    <property type="entry name" value="TUG-UBL1"/>
</dbReference>
<comment type="caution">
    <text evidence="4">The sequence shown here is derived from an EMBL/GenBank/DDBJ whole genome shotgun (WGS) entry which is preliminary data.</text>
</comment>
<sequence>MSSHLMVVNSAAKTVKIPTTPAKYLTEVRDEACKKFNINPDQFTLKYNNKPISLSQQVRHCNLPPGARLELVQSSRSPTVISVALQLPATEKNVRLTQKFSSNTSLWEILRHFESAEGANYNFTQRGVPEVNASGSGAGRLNYEMPVVTVMPGHREQSSFVALQQTLSKLGFDSGSALLRLSFKNSGTPLEEAMAEITQYFKADSVAPDAQPSSSAQAASVPDQESAVPEASQAVPEEPIQYEEPEQPIQKKELDPEPMDVDSTPAPEPTPAPPSLGSPATVGNENSPPSLGASPSSAPLNRNVQIFAAPTSSTPQAARRDFNPNDYEPTIEHAKAHQAALQARTRNQRLLSDKELAEQEAVRAEKVNAVAQKGGSLRIRMPDQTQIQMDISKADTASGLYDFVTSFLEHSDQPFLLKYLGPKGGQVAIEKDQKRLIQDLRFSGREVVTFAWDENASDEARMSRGSLVKEWRDKAQTLKVEEPVVQDQQKPETASMSKSDGKRKLGGGGSGADKESKLKNLLNKGLFKR</sequence>
<dbReference type="Proteomes" id="UP000193144">
    <property type="component" value="Unassembled WGS sequence"/>
</dbReference>
<dbReference type="GO" id="GO:0005737">
    <property type="term" value="C:cytoplasm"/>
    <property type="evidence" value="ECO:0007669"/>
    <property type="project" value="TreeGrafter"/>
</dbReference>
<accession>A0A1Y1ZMZ6</accession>
<feature type="compositionally biased region" description="Low complexity" evidence="2">
    <location>
        <begin position="206"/>
        <end position="224"/>
    </location>
</feature>
<feature type="compositionally biased region" description="Pro residues" evidence="2">
    <location>
        <begin position="266"/>
        <end position="276"/>
    </location>
</feature>
<feature type="region of interest" description="Disordered" evidence="2">
    <location>
        <begin position="478"/>
        <end position="529"/>
    </location>
</feature>
<evidence type="ECO:0000259" key="3">
    <source>
        <dbReference type="PROSITE" id="PS50033"/>
    </source>
</evidence>
<dbReference type="GO" id="GO:0006886">
    <property type="term" value="P:intracellular protein transport"/>
    <property type="evidence" value="ECO:0007669"/>
    <property type="project" value="TreeGrafter"/>
</dbReference>
<gene>
    <name evidence="4" type="ORF">BCR34DRAFT_328697</name>
</gene>